<dbReference type="InterPro" id="IPR010323">
    <property type="entry name" value="DUF924"/>
</dbReference>
<dbReference type="InterPro" id="IPR011990">
    <property type="entry name" value="TPR-like_helical_dom_sf"/>
</dbReference>
<keyword evidence="2" id="KW-1185">Reference proteome</keyword>
<evidence type="ECO:0000313" key="1">
    <source>
        <dbReference type="EMBL" id="KAK0653180.1"/>
    </source>
</evidence>
<proteinExistence type="predicted"/>
<dbReference type="Pfam" id="PF06041">
    <property type="entry name" value="DUF924"/>
    <property type="match status" value="1"/>
</dbReference>
<evidence type="ECO:0000313" key="2">
    <source>
        <dbReference type="Proteomes" id="UP001174936"/>
    </source>
</evidence>
<dbReference type="EMBL" id="JAULSV010000002">
    <property type="protein sequence ID" value="KAK0653180.1"/>
    <property type="molecule type" value="Genomic_DNA"/>
</dbReference>
<comment type="caution">
    <text evidence="1">The sequence shown here is derived from an EMBL/GenBank/DDBJ whole genome shotgun (WGS) entry which is preliminary data.</text>
</comment>
<sequence>MERMSRTAGSFSRLPARVVANPSSRTRHVRLVAHRQSKGRFHISGRPLLSAGSPVGTVRSVGVFRHQRLFIHDMASSHPASNPTSLQRAFNPAVYERVRKLWFEKAATDNELMLPPMELAKQWFTSDPAFDELCRNAFGEQLRLIQSGDVTASDLLASTASLKPFDWLGLILLLDQVPRNCYRGPEAKIAFTTFDPIAVEITLRAIKEGIPDTPEIRYHAGYRLWFYLPLQHSEERGIHELSMVEHARIFADMRELMDSSEERLGGDEKLRQCRRFLLENREAVEKWDDMLVGFSRRHKAVIDRFGRYPHRNEALARDSSEEEVRYLAEGGETFSSGR</sequence>
<gene>
    <name evidence="1" type="ORF">B0T16DRAFT_407535</name>
</gene>
<dbReference type="Proteomes" id="UP001174936">
    <property type="component" value="Unassembled WGS sequence"/>
</dbReference>
<dbReference type="AlphaFoldDB" id="A0AA40CVL1"/>
<name>A0AA40CVL1_9PEZI</name>
<organism evidence="1 2">
    <name type="scientific">Cercophora newfieldiana</name>
    <dbReference type="NCBI Taxonomy" id="92897"/>
    <lineage>
        <taxon>Eukaryota</taxon>
        <taxon>Fungi</taxon>
        <taxon>Dikarya</taxon>
        <taxon>Ascomycota</taxon>
        <taxon>Pezizomycotina</taxon>
        <taxon>Sordariomycetes</taxon>
        <taxon>Sordariomycetidae</taxon>
        <taxon>Sordariales</taxon>
        <taxon>Lasiosphaeriaceae</taxon>
        <taxon>Cercophora</taxon>
    </lineage>
</organism>
<dbReference type="Gene3D" id="1.20.58.320">
    <property type="entry name" value="TPR-like"/>
    <property type="match status" value="1"/>
</dbReference>
<reference evidence="1" key="1">
    <citation type="submission" date="2023-06" db="EMBL/GenBank/DDBJ databases">
        <title>Genome-scale phylogeny and comparative genomics of the fungal order Sordariales.</title>
        <authorList>
            <consortium name="Lawrence Berkeley National Laboratory"/>
            <person name="Hensen N."/>
            <person name="Bonometti L."/>
            <person name="Westerberg I."/>
            <person name="Brannstrom I.O."/>
            <person name="Guillou S."/>
            <person name="Cros-Aarteil S."/>
            <person name="Calhoun S."/>
            <person name="Haridas S."/>
            <person name="Kuo A."/>
            <person name="Mondo S."/>
            <person name="Pangilinan J."/>
            <person name="Riley R."/>
            <person name="Labutti K."/>
            <person name="Andreopoulos B."/>
            <person name="Lipzen A."/>
            <person name="Chen C."/>
            <person name="Yanf M."/>
            <person name="Daum C."/>
            <person name="Ng V."/>
            <person name="Clum A."/>
            <person name="Steindorff A."/>
            <person name="Ohm R."/>
            <person name="Martin F."/>
            <person name="Silar P."/>
            <person name="Natvig D."/>
            <person name="Lalanne C."/>
            <person name="Gautier V."/>
            <person name="Ament-Velasquez S.L."/>
            <person name="Kruys A."/>
            <person name="Hutchinson M.I."/>
            <person name="Powell A.J."/>
            <person name="Barry K."/>
            <person name="Miller A.N."/>
            <person name="Grigoriev I.V."/>
            <person name="Debuchy R."/>
            <person name="Gladieux P."/>
            <person name="Thoren M.H."/>
            <person name="Johannesson H."/>
        </authorList>
    </citation>
    <scope>NUCLEOTIDE SEQUENCE</scope>
    <source>
        <strain evidence="1">SMH2532-1</strain>
    </source>
</reference>
<accession>A0AA40CVL1</accession>
<dbReference type="Gene3D" id="1.25.40.10">
    <property type="entry name" value="Tetratricopeptide repeat domain"/>
    <property type="match status" value="1"/>
</dbReference>
<protein>
    <submittedName>
        <fullName evidence="1">Uncharacterized protein</fullName>
    </submittedName>
</protein>
<dbReference type="SUPFAM" id="SSF48452">
    <property type="entry name" value="TPR-like"/>
    <property type="match status" value="1"/>
</dbReference>